<evidence type="ECO:0000313" key="3">
    <source>
        <dbReference type="Proteomes" id="UP000298663"/>
    </source>
</evidence>
<dbReference type="EMBL" id="AZBU02000013">
    <property type="protein sequence ID" value="TKR58316.1"/>
    <property type="molecule type" value="Genomic_DNA"/>
</dbReference>
<dbReference type="AlphaFoldDB" id="A0A4U5LQS4"/>
<keyword evidence="3" id="KW-1185">Reference proteome</keyword>
<keyword evidence="1" id="KW-0812">Transmembrane</keyword>
<keyword evidence="1" id="KW-0472">Membrane</keyword>
<evidence type="ECO:0000313" key="2">
    <source>
        <dbReference type="EMBL" id="TKR58316.1"/>
    </source>
</evidence>
<reference evidence="2 3" key="1">
    <citation type="journal article" date="2015" name="Genome Biol.">
        <title>Comparative genomics of Steinernema reveals deeply conserved gene regulatory networks.</title>
        <authorList>
            <person name="Dillman A.R."/>
            <person name="Macchietto M."/>
            <person name="Porter C.F."/>
            <person name="Rogers A."/>
            <person name="Williams B."/>
            <person name="Antoshechkin I."/>
            <person name="Lee M.M."/>
            <person name="Goodwin Z."/>
            <person name="Lu X."/>
            <person name="Lewis E.E."/>
            <person name="Goodrich-Blair H."/>
            <person name="Stock S.P."/>
            <person name="Adams B.J."/>
            <person name="Sternberg P.W."/>
            <person name="Mortazavi A."/>
        </authorList>
    </citation>
    <scope>NUCLEOTIDE SEQUENCE [LARGE SCALE GENOMIC DNA]</scope>
    <source>
        <strain evidence="2 3">ALL</strain>
    </source>
</reference>
<sequence length="72" mass="8064">MTNLEHLKSLVKTTTPIYAFPDYRRATLVFNINSSNETVKEPSNLTDQFFPKSFLIVFFIAAASAALLQAPL</sequence>
<accession>A0A4U5LQS4</accession>
<name>A0A4U5LQS4_STECR</name>
<reference evidence="2 3" key="2">
    <citation type="journal article" date="2019" name="G3 (Bethesda)">
        <title>Hybrid Assembly of the Genome of the Entomopathogenic Nematode Steinernema carpocapsae Identifies the X-Chromosome.</title>
        <authorList>
            <person name="Serra L."/>
            <person name="Macchietto M."/>
            <person name="Macias-Munoz A."/>
            <person name="McGill C.J."/>
            <person name="Rodriguez I.M."/>
            <person name="Rodriguez B."/>
            <person name="Murad R."/>
            <person name="Mortazavi A."/>
        </authorList>
    </citation>
    <scope>NUCLEOTIDE SEQUENCE [LARGE SCALE GENOMIC DNA]</scope>
    <source>
        <strain evidence="2 3">ALL</strain>
    </source>
</reference>
<proteinExistence type="predicted"/>
<organism evidence="2 3">
    <name type="scientific">Steinernema carpocapsae</name>
    <name type="common">Entomopathogenic nematode</name>
    <dbReference type="NCBI Taxonomy" id="34508"/>
    <lineage>
        <taxon>Eukaryota</taxon>
        <taxon>Metazoa</taxon>
        <taxon>Ecdysozoa</taxon>
        <taxon>Nematoda</taxon>
        <taxon>Chromadorea</taxon>
        <taxon>Rhabditida</taxon>
        <taxon>Tylenchina</taxon>
        <taxon>Panagrolaimomorpha</taxon>
        <taxon>Strongyloidoidea</taxon>
        <taxon>Steinernematidae</taxon>
        <taxon>Steinernema</taxon>
    </lineage>
</organism>
<comment type="caution">
    <text evidence="2">The sequence shown here is derived from an EMBL/GenBank/DDBJ whole genome shotgun (WGS) entry which is preliminary data.</text>
</comment>
<feature type="transmembrane region" description="Helical" evidence="1">
    <location>
        <begin position="49"/>
        <end position="68"/>
    </location>
</feature>
<protein>
    <submittedName>
        <fullName evidence="2">Uncharacterized protein</fullName>
    </submittedName>
</protein>
<dbReference type="Proteomes" id="UP000298663">
    <property type="component" value="Unassembled WGS sequence"/>
</dbReference>
<evidence type="ECO:0000256" key="1">
    <source>
        <dbReference type="SAM" id="Phobius"/>
    </source>
</evidence>
<keyword evidence="1" id="KW-1133">Transmembrane helix</keyword>
<gene>
    <name evidence="2" type="ORF">L596_029775</name>
</gene>